<accession>L0A4I1</accession>
<keyword evidence="2" id="KW-1185">Reference proteome</keyword>
<name>L0A4I1_DEIPD</name>
<evidence type="ECO:0000313" key="2">
    <source>
        <dbReference type="Proteomes" id="UP000010467"/>
    </source>
</evidence>
<sequence>MQLSSSFPRSALIVSLALGLAACGRQSPSIPVGTEASNATMHVQSSSYQLYKPIPNLALGFAATDGAGNLYASGRILKDINGNACSVNCGVLVKFDPDGLRLWQHANGDIEIRKLAVDAKGTVSAIGFNYPDSYLLQFDTSGNKIRSERAGVYDFMDLAVDFQGNVYTVSGQAGQYPVSITKRTTAYQKVWTQQVSGKADCGNPSLGVNKFGTTAYPYVVCSGDSASQTVTLIGFGADGQRRITKSFPGGLFTDVAVSPYGSSYTLRNSDVEPQYDMLTKYTAGGSWQWAKNVASASPTQYETKSASVVDVDMSSDVYVGGYTRDNQAKLIKLDADTGNVIWNGRIDCSPCSTRDVAVSPLGSVWAVGSKADGGFIARFAQK</sequence>
<evidence type="ECO:0008006" key="3">
    <source>
        <dbReference type="Google" id="ProtNLM"/>
    </source>
</evidence>
<proteinExistence type="predicted"/>
<dbReference type="PATRIC" id="fig|937777.3.peg.2893"/>
<dbReference type="SUPFAM" id="SSF50952">
    <property type="entry name" value="Soluble quinoprotein glucose dehydrogenase"/>
    <property type="match status" value="1"/>
</dbReference>
<dbReference type="RefSeq" id="WP_015236641.1">
    <property type="nucleotide sequence ID" value="NC_019793.1"/>
</dbReference>
<protein>
    <recommendedName>
        <fullName evidence="3">PQQ enzyme repeat-containing protein</fullName>
    </recommendedName>
</protein>
<evidence type="ECO:0000313" key="1">
    <source>
        <dbReference type="EMBL" id="AFZ68339.1"/>
    </source>
</evidence>
<dbReference type="AlphaFoldDB" id="L0A4I1"/>
<reference evidence="2" key="1">
    <citation type="submission" date="2012-03" db="EMBL/GenBank/DDBJ databases">
        <title>Complete sequence of chromosome of Deinococcus peraridilitoris DSM 19664.</title>
        <authorList>
            <person name="Lucas S."/>
            <person name="Copeland A."/>
            <person name="Lapidus A."/>
            <person name="Glavina del Rio T."/>
            <person name="Dalin E."/>
            <person name="Tice H."/>
            <person name="Bruce D."/>
            <person name="Goodwin L."/>
            <person name="Pitluck S."/>
            <person name="Peters L."/>
            <person name="Mikhailova N."/>
            <person name="Lu M."/>
            <person name="Kyrpides N."/>
            <person name="Mavromatis K."/>
            <person name="Ivanova N."/>
            <person name="Brettin T."/>
            <person name="Detter J.C."/>
            <person name="Han C."/>
            <person name="Larimer F."/>
            <person name="Land M."/>
            <person name="Hauser L."/>
            <person name="Markowitz V."/>
            <person name="Cheng J.-F."/>
            <person name="Hugenholtz P."/>
            <person name="Woyke T."/>
            <person name="Wu D."/>
            <person name="Pukall R."/>
            <person name="Steenblock K."/>
            <person name="Brambilla E."/>
            <person name="Klenk H.-P."/>
            <person name="Eisen J.A."/>
        </authorList>
    </citation>
    <scope>NUCLEOTIDE SEQUENCE [LARGE SCALE GENOMIC DNA]</scope>
    <source>
        <strain evidence="2">DSM 19664 / LMG 22246 / CIP 109416 / KR-200</strain>
    </source>
</reference>
<gene>
    <name evidence="1" type="ordered locus">Deipe_2876</name>
</gene>
<organism evidence="1 2">
    <name type="scientific">Deinococcus peraridilitoris (strain DSM 19664 / LMG 22246 / CIP 109416 / KR-200)</name>
    <dbReference type="NCBI Taxonomy" id="937777"/>
    <lineage>
        <taxon>Bacteria</taxon>
        <taxon>Thermotogati</taxon>
        <taxon>Deinococcota</taxon>
        <taxon>Deinococci</taxon>
        <taxon>Deinococcales</taxon>
        <taxon>Deinococcaceae</taxon>
        <taxon>Deinococcus</taxon>
    </lineage>
</organism>
<dbReference type="EMBL" id="CP003382">
    <property type="protein sequence ID" value="AFZ68339.1"/>
    <property type="molecule type" value="Genomic_DNA"/>
</dbReference>
<dbReference type="OrthoDB" id="57401at2"/>
<dbReference type="HOGENOM" id="CLU_723039_0_0_0"/>
<dbReference type="InterPro" id="IPR011041">
    <property type="entry name" value="Quinoprot_gluc/sorb_DH_b-prop"/>
</dbReference>
<dbReference type="Proteomes" id="UP000010467">
    <property type="component" value="Chromosome"/>
</dbReference>
<dbReference type="KEGG" id="dpd:Deipe_2876"/>